<evidence type="ECO:0000259" key="2">
    <source>
        <dbReference type="Pfam" id="PF07727"/>
    </source>
</evidence>
<dbReference type="InterPro" id="IPR056924">
    <property type="entry name" value="SH3_Tf2-1"/>
</dbReference>
<sequence>MLEEYLRYFVRGTQKDWVKLSDVAQLCFNAQKSSSTTKSAFEIVTAQQPLFPHTLNSPQGVRSPLARSFSHEWKQNVEIARSCLEKAQKRMKKYADNNCSFDEFNAGDLVMVKVPDPRLSKSSRGRDPQLMQKYVGPLPIIKRIGTVAYKIELPSWWKIHSVFHVSQLKKYSADKEDDARNQPSRPQLELTKTKEKVAEAILNHQVLCEMQQRGEHLRAGDEPQDLSTACRSLPCFPCAEDVTISGGGECQGLPALSAPLTHIRPRNCSTRPTNNLRRQTLDFRSLRVLGVRLLSSTYCKDHIVLLFLSTRCASVGGYSVVVLLSGGSSHLLRTANHTVPLPPHCRRRLVRPWQRTARAPARCPAARRSPSARTRRPDMAPNPYEYGPTENHLLGLVYDCRMGNSQSNYLLVTHSDSGAHICNDLQMLQRSRKPSKDEVVLRLGDEKAVTAEAVGIINLIISNCVRLELKDCYFVPSMIKNIISILLLDNVGFEVLISKNCFYLMKDGSSYLLGHISQDKMKSLMDSKSLEIDNLDNLPAYVCGLLNTQARGGFSYFIIFTDHSRCGYVYLTRYKSEGFVRSARVLQPLERYGFLGLTSQLGNDPKTYGEMMLDIDSGKWLEAMKSEGLHELEPSLDAKLMAKGYTQRPRVDFKEKNFPRSHGQVHMDYACHSSVPEGFTVVEEEQKVCRLQRSIYGLKQASRSWNIRFDEVIWGYDFVKNDFDPCVYKRIWVRLLTSLGSKSLGIDLKRILGMTQNSYVEKVLKKFKMEHSKRGFLQMRRGVKLSKKQSPKTDDELKSMLDIPYASAVGSIQYAAQCTRPDIAYALSLTSRYIRRVLGRCTGLQSRPYLST</sequence>
<protein>
    <submittedName>
        <fullName evidence="5">Retrovirus-related Pol polyprotein from transposon TNT 1-94</fullName>
    </submittedName>
</protein>
<feature type="domain" description="Reverse transcriptase Ty1/copia-type" evidence="2">
    <location>
        <begin position="667"/>
        <end position="731"/>
    </location>
</feature>
<dbReference type="InterPro" id="IPR054722">
    <property type="entry name" value="PolX-like_BBD"/>
</dbReference>
<organism evidence="5">
    <name type="scientific">Sesamum calycinum</name>
    <dbReference type="NCBI Taxonomy" id="2727403"/>
    <lineage>
        <taxon>Eukaryota</taxon>
        <taxon>Viridiplantae</taxon>
        <taxon>Streptophyta</taxon>
        <taxon>Embryophyta</taxon>
        <taxon>Tracheophyta</taxon>
        <taxon>Spermatophyta</taxon>
        <taxon>Magnoliopsida</taxon>
        <taxon>eudicotyledons</taxon>
        <taxon>Gunneridae</taxon>
        <taxon>Pentapetalae</taxon>
        <taxon>asterids</taxon>
        <taxon>lamiids</taxon>
        <taxon>Lamiales</taxon>
        <taxon>Pedaliaceae</taxon>
        <taxon>Sesamum</taxon>
    </lineage>
</organism>
<dbReference type="AlphaFoldDB" id="A0AAW2KF14"/>
<dbReference type="PANTHER" id="PTHR46148:SF52">
    <property type="entry name" value="OS04G0603800 PROTEIN"/>
    <property type="match status" value="1"/>
</dbReference>
<gene>
    <name evidence="5" type="ORF">Scaly_3007000</name>
</gene>
<dbReference type="InterPro" id="IPR013103">
    <property type="entry name" value="RVT_2"/>
</dbReference>
<dbReference type="PANTHER" id="PTHR46148">
    <property type="entry name" value="CHROMO DOMAIN-CONTAINING PROTEIN"/>
    <property type="match status" value="1"/>
</dbReference>
<accession>A0AAW2KF14</accession>
<evidence type="ECO:0000259" key="4">
    <source>
        <dbReference type="Pfam" id="PF24626"/>
    </source>
</evidence>
<proteinExistence type="predicted"/>
<dbReference type="Pfam" id="PF22936">
    <property type="entry name" value="Pol_BBD"/>
    <property type="match status" value="1"/>
</dbReference>
<dbReference type="Pfam" id="PF24626">
    <property type="entry name" value="SH3_Tf2-1"/>
    <property type="match status" value="1"/>
</dbReference>
<evidence type="ECO:0000313" key="5">
    <source>
        <dbReference type="EMBL" id="KAL0304837.1"/>
    </source>
</evidence>
<comment type="caution">
    <text evidence="5">The sequence shown here is derived from an EMBL/GenBank/DDBJ whole genome shotgun (WGS) entry which is preliminary data.</text>
</comment>
<dbReference type="EMBL" id="JACGWM010000448">
    <property type="protein sequence ID" value="KAL0304837.1"/>
    <property type="molecule type" value="Genomic_DNA"/>
</dbReference>
<evidence type="ECO:0000256" key="1">
    <source>
        <dbReference type="SAM" id="MobiDB-lite"/>
    </source>
</evidence>
<feature type="compositionally biased region" description="Low complexity" evidence="1">
    <location>
        <begin position="360"/>
        <end position="372"/>
    </location>
</feature>
<feature type="domain" description="Retrovirus-related Pol polyprotein from transposon TNT 1-94-like beta-barrel" evidence="3">
    <location>
        <begin position="416"/>
        <end position="493"/>
    </location>
</feature>
<name>A0AAW2KF14_9LAMI</name>
<evidence type="ECO:0000259" key="3">
    <source>
        <dbReference type="Pfam" id="PF22936"/>
    </source>
</evidence>
<feature type="domain" description="Tf2-1-like SH3-like" evidence="4">
    <location>
        <begin position="107"/>
        <end position="171"/>
    </location>
</feature>
<reference evidence="5" key="2">
    <citation type="journal article" date="2024" name="Plant">
        <title>Genomic evolution and insights into agronomic trait innovations of Sesamum species.</title>
        <authorList>
            <person name="Miao H."/>
            <person name="Wang L."/>
            <person name="Qu L."/>
            <person name="Liu H."/>
            <person name="Sun Y."/>
            <person name="Le M."/>
            <person name="Wang Q."/>
            <person name="Wei S."/>
            <person name="Zheng Y."/>
            <person name="Lin W."/>
            <person name="Duan Y."/>
            <person name="Cao H."/>
            <person name="Xiong S."/>
            <person name="Wang X."/>
            <person name="Wei L."/>
            <person name="Li C."/>
            <person name="Ma Q."/>
            <person name="Ju M."/>
            <person name="Zhao R."/>
            <person name="Li G."/>
            <person name="Mu C."/>
            <person name="Tian Q."/>
            <person name="Mei H."/>
            <person name="Zhang T."/>
            <person name="Gao T."/>
            <person name="Zhang H."/>
        </authorList>
    </citation>
    <scope>NUCLEOTIDE SEQUENCE</scope>
    <source>
        <strain evidence="5">KEN8</strain>
    </source>
</reference>
<reference evidence="5" key="1">
    <citation type="submission" date="2020-06" db="EMBL/GenBank/DDBJ databases">
        <authorList>
            <person name="Li T."/>
            <person name="Hu X."/>
            <person name="Zhang T."/>
            <person name="Song X."/>
            <person name="Zhang H."/>
            <person name="Dai N."/>
            <person name="Sheng W."/>
            <person name="Hou X."/>
            <person name="Wei L."/>
        </authorList>
    </citation>
    <scope>NUCLEOTIDE SEQUENCE</scope>
    <source>
        <strain evidence="5">KEN8</strain>
        <tissue evidence="5">Leaf</tissue>
    </source>
</reference>
<feature type="region of interest" description="Disordered" evidence="1">
    <location>
        <begin position="360"/>
        <end position="384"/>
    </location>
</feature>
<dbReference type="Pfam" id="PF07727">
    <property type="entry name" value="RVT_2"/>
    <property type="match status" value="1"/>
</dbReference>